<dbReference type="Proteomes" id="UP000504637">
    <property type="component" value="Unplaced"/>
</dbReference>
<protein>
    <submittedName>
        <fullName evidence="3">Uncharacterized protein</fullName>
    </submittedName>
</protein>
<accession>A0A6J3LTV4</accession>
<evidence type="ECO:0000256" key="1">
    <source>
        <dbReference type="SAM" id="MobiDB-lite"/>
    </source>
</evidence>
<evidence type="ECO:0000313" key="3">
    <source>
        <dbReference type="RefSeq" id="XP_033456099.1"/>
    </source>
</evidence>
<proteinExistence type="predicted"/>
<reference evidence="3" key="1">
    <citation type="submission" date="2020-01" db="EMBL/GenBank/DDBJ databases">
        <authorList>
            <consortium name="DOE Joint Genome Institute"/>
            <person name="Haridas S."/>
            <person name="Albert R."/>
            <person name="Binder M."/>
            <person name="Bloem J."/>
            <person name="Labutti K."/>
            <person name="Salamov A."/>
            <person name="Andreopoulos B."/>
            <person name="Baker S.E."/>
            <person name="Barry K."/>
            <person name="Bills G."/>
            <person name="Bluhm B.H."/>
            <person name="Cannon C."/>
            <person name="Castanera R."/>
            <person name="Culley D.E."/>
            <person name="Daum C."/>
            <person name="Ezra D."/>
            <person name="Gonzalez J.B."/>
            <person name="Henrissat B."/>
            <person name="Kuo A."/>
            <person name="Liang C."/>
            <person name="Lipzen A."/>
            <person name="Lutzoni F."/>
            <person name="Magnuson J."/>
            <person name="Mondo S."/>
            <person name="Nolan M."/>
            <person name="Ohm R."/>
            <person name="Pangilinan J."/>
            <person name="Park H.-J."/>
            <person name="Ramirez L."/>
            <person name="Alfaro M."/>
            <person name="Sun H."/>
            <person name="Tritt A."/>
            <person name="Yoshinaga Y."/>
            <person name="Zwiers L.-H."/>
            <person name="Turgeon B.G."/>
            <person name="Goodwin S.B."/>
            <person name="Spatafora J.W."/>
            <person name="Crous P.W."/>
            <person name="Grigoriev I.V."/>
        </authorList>
    </citation>
    <scope>NUCLEOTIDE SEQUENCE</scope>
    <source>
        <strain evidence="3">CBS 342.82</strain>
    </source>
</reference>
<organism evidence="3">
    <name type="scientific">Dissoconium aciculare CBS 342.82</name>
    <dbReference type="NCBI Taxonomy" id="1314786"/>
    <lineage>
        <taxon>Eukaryota</taxon>
        <taxon>Fungi</taxon>
        <taxon>Dikarya</taxon>
        <taxon>Ascomycota</taxon>
        <taxon>Pezizomycotina</taxon>
        <taxon>Dothideomycetes</taxon>
        <taxon>Dothideomycetidae</taxon>
        <taxon>Mycosphaerellales</taxon>
        <taxon>Dissoconiaceae</taxon>
        <taxon>Dissoconium</taxon>
    </lineage>
</organism>
<dbReference type="GeneID" id="54366677"/>
<sequence length="319" mass="35967">MDLKSRLASDELVLPSSSTIPSTPPPATPSLLPWSDEEEQDCLHCRMAGDSYSEVCAQLIRLQHPLRSVEEIHAKLEELEKGSNHALHAHLKGFGWKGDVVGVKAHLEKRRKKEQFSSSSSRLESESKSRLRPTKRARISSPQPSSSRITRTLKRERERETSSSPPPRKIKRERFESESDVEDIPRRKDPIEGHHASWAMSHLLAPASQIPSTTTASTTILPPKTWRSLSKQRELRPVIREQQQQQPLSGSRSIPDNIIAAPPYDESYTTTSTSTSKSTALTTAAEKEAEDPFNLLLEEYVNDEDVWWQPHPSLFFVGL</sequence>
<feature type="compositionally biased region" description="Low complexity" evidence="1">
    <location>
        <begin position="266"/>
        <end position="284"/>
    </location>
</feature>
<gene>
    <name evidence="3" type="ORF">K489DRAFT_73089</name>
</gene>
<feature type="region of interest" description="Disordered" evidence="1">
    <location>
        <begin position="109"/>
        <end position="189"/>
    </location>
</feature>
<evidence type="ECO:0000313" key="2">
    <source>
        <dbReference type="Proteomes" id="UP000504637"/>
    </source>
</evidence>
<feature type="compositionally biased region" description="Low complexity" evidence="1">
    <location>
        <begin position="139"/>
        <end position="150"/>
    </location>
</feature>
<keyword evidence="2" id="KW-1185">Reference proteome</keyword>
<reference evidence="3" key="2">
    <citation type="submission" date="2020-04" db="EMBL/GenBank/DDBJ databases">
        <authorList>
            <consortium name="NCBI Genome Project"/>
        </authorList>
    </citation>
    <scope>NUCLEOTIDE SEQUENCE</scope>
    <source>
        <strain evidence="3">CBS 342.82</strain>
    </source>
</reference>
<reference evidence="3" key="3">
    <citation type="submission" date="2025-08" db="UniProtKB">
        <authorList>
            <consortium name="RefSeq"/>
        </authorList>
    </citation>
    <scope>IDENTIFICATION</scope>
    <source>
        <strain evidence="3">CBS 342.82</strain>
    </source>
</reference>
<name>A0A6J3LTV4_9PEZI</name>
<feature type="region of interest" description="Disordered" evidence="1">
    <location>
        <begin position="1"/>
        <end position="34"/>
    </location>
</feature>
<dbReference type="AlphaFoldDB" id="A0A6J3LTV4"/>
<feature type="compositionally biased region" description="Basic and acidic residues" evidence="1">
    <location>
        <begin position="173"/>
        <end position="189"/>
    </location>
</feature>
<dbReference type="RefSeq" id="XP_033456099.1">
    <property type="nucleotide sequence ID" value="XM_033608876.1"/>
</dbReference>
<feature type="region of interest" description="Disordered" evidence="1">
    <location>
        <begin position="263"/>
        <end position="288"/>
    </location>
</feature>